<keyword evidence="10 15" id="KW-0238">DNA-binding</keyword>
<evidence type="ECO:0000256" key="8">
    <source>
        <dbReference type="ARBA" id="ARBA00022840"/>
    </source>
</evidence>
<dbReference type="InterPro" id="IPR027417">
    <property type="entry name" value="P-loop_NTPase"/>
</dbReference>
<evidence type="ECO:0000256" key="16">
    <source>
        <dbReference type="PROSITE-ProRule" id="PRU00560"/>
    </source>
</evidence>
<keyword evidence="2 15" id="KW-0479">Metal-binding</keyword>
<evidence type="ECO:0000256" key="6">
    <source>
        <dbReference type="ARBA" id="ARBA00022806"/>
    </source>
</evidence>
<comment type="catalytic activity">
    <reaction evidence="14 15">
        <text>ATP + H2O = ADP + phosphate + H(+)</text>
        <dbReference type="Rhea" id="RHEA:13065"/>
        <dbReference type="ChEBI" id="CHEBI:15377"/>
        <dbReference type="ChEBI" id="CHEBI:15378"/>
        <dbReference type="ChEBI" id="CHEBI:30616"/>
        <dbReference type="ChEBI" id="CHEBI:43474"/>
        <dbReference type="ChEBI" id="CHEBI:456216"/>
        <dbReference type="EC" id="5.6.2.4"/>
    </reaction>
</comment>
<evidence type="ECO:0000259" key="18">
    <source>
        <dbReference type="PROSITE" id="PS51198"/>
    </source>
</evidence>
<evidence type="ECO:0000256" key="5">
    <source>
        <dbReference type="ARBA" id="ARBA00022801"/>
    </source>
</evidence>
<keyword evidence="8 15" id="KW-0067">ATP-binding</keyword>
<dbReference type="Pfam" id="PF00580">
    <property type="entry name" value="UvrD-helicase"/>
    <property type="match status" value="1"/>
</dbReference>
<comment type="cofactor">
    <cofactor evidence="15">
        <name>Mg(2+)</name>
        <dbReference type="ChEBI" id="CHEBI:18420"/>
    </cofactor>
    <text evidence="15">Binds 1 Mg(2+) ion per subunit.</text>
</comment>
<dbReference type="Gene3D" id="3.40.50.300">
    <property type="entry name" value="P-loop containing nucleotide triphosphate hydrolases"/>
    <property type="match status" value="3"/>
</dbReference>
<comment type="domain">
    <text evidence="15">The C-terminal domain has nuclease activity and interacts with RecD. It interacts with RecA, facilitating its loading onto ssDNA.</text>
</comment>
<feature type="region of interest" description="DNA-binding and helicase activity, interacts with RecC" evidence="15">
    <location>
        <begin position="1"/>
        <end position="750"/>
    </location>
</feature>
<evidence type="ECO:0000256" key="14">
    <source>
        <dbReference type="ARBA" id="ARBA00048988"/>
    </source>
</evidence>
<reference evidence="20 21" key="1">
    <citation type="journal article" date="2019" name="Int. J. Syst. Evol. Microbiol.">
        <title>The Global Catalogue of Microorganisms (GCM) 10K type strain sequencing project: providing services to taxonomists for standard genome sequencing and annotation.</title>
        <authorList>
            <consortium name="The Broad Institute Genomics Platform"/>
            <consortium name="The Broad Institute Genome Sequencing Center for Infectious Disease"/>
            <person name="Wu L."/>
            <person name="Ma J."/>
        </authorList>
    </citation>
    <scope>NUCLEOTIDE SEQUENCE [LARGE SCALE GENOMIC DNA]</scope>
    <source>
        <strain evidence="20 21">JCM 16009</strain>
    </source>
</reference>
<dbReference type="InterPro" id="IPR004586">
    <property type="entry name" value="RecB"/>
</dbReference>
<dbReference type="InterPro" id="IPR011604">
    <property type="entry name" value="PDDEXK-like_dom_sf"/>
</dbReference>
<dbReference type="Pfam" id="PF13361">
    <property type="entry name" value="UvrD_C"/>
    <property type="match status" value="1"/>
</dbReference>
<dbReference type="EC" id="3.1.11.5" evidence="15"/>
<evidence type="ECO:0000256" key="4">
    <source>
        <dbReference type="ARBA" id="ARBA00022763"/>
    </source>
</evidence>
<keyword evidence="4 15" id="KW-0227">DNA damage</keyword>
<keyword evidence="7 15" id="KW-0269">Exonuclease</keyword>
<evidence type="ECO:0000256" key="9">
    <source>
        <dbReference type="ARBA" id="ARBA00022842"/>
    </source>
</evidence>
<dbReference type="EMBL" id="BAAAQK010000012">
    <property type="protein sequence ID" value="GAA1856269.1"/>
    <property type="molecule type" value="Genomic_DNA"/>
</dbReference>
<evidence type="ECO:0000256" key="3">
    <source>
        <dbReference type="ARBA" id="ARBA00022741"/>
    </source>
</evidence>
<dbReference type="PANTHER" id="PTHR11070:SF23">
    <property type="entry name" value="RECBCD ENZYME SUBUNIT RECB"/>
    <property type="match status" value="1"/>
</dbReference>
<evidence type="ECO:0000256" key="10">
    <source>
        <dbReference type="ARBA" id="ARBA00023125"/>
    </source>
</evidence>
<feature type="binding site" evidence="16">
    <location>
        <begin position="26"/>
        <end position="33"/>
    </location>
    <ligand>
        <name>ATP</name>
        <dbReference type="ChEBI" id="CHEBI:30616"/>
    </ligand>
</feature>
<dbReference type="HAMAP" id="MF_01485">
    <property type="entry name" value="RecB"/>
    <property type="match status" value="1"/>
</dbReference>
<feature type="binding site" evidence="15">
    <location>
        <position position="990"/>
    </location>
    <ligand>
        <name>Mg(2+)</name>
        <dbReference type="ChEBI" id="CHEBI:18420"/>
    </ligand>
</feature>
<dbReference type="EC" id="5.6.2.4" evidence="15"/>
<feature type="region of interest" description="Disordered" evidence="17">
    <location>
        <begin position="1115"/>
        <end position="1314"/>
    </location>
</feature>
<evidence type="ECO:0000313" key="21">
    <source>
        <dbReference type="Proteomes" id="UP001500449"/>
    </source>
</evidence>
<protein>
    <recommendedName>
        <fullName evidence="15">RecBCD enzyme subunit RecB</fullName>
        <ecNumber evidence="15">3.1.11.5</ecNumber>
        <ecNumber evidence="15">5.6.2.4</ecNumber>
    </recommendedName>
    <alternativeName>
        <fullName evidence="15">DNA 3'-5' helicase subunit RecB</fullName>
    </alternativeName>
    <alternativeName>
        <fullName evidence="15">Exonuclease V subunit RecB</fullName>
        <shortName evidence="15">ExoV subunit RecB</shortName>
    </alternativeName>
    <alternativeName>
        <fullName evidence="15">Helicase/nuclease RecBCD subunit RecB</fullName>
    </alternativeName>
</protein>
<dbReference type="PROSITE" id="PS51198">
    <property type="entry name" value="UVRD_HELICASE_ATP_BIND"/>
    <property type="match status" value="1"/>
</dbReference>
<comment type="function">
    <text evidence="15">A helicase/nuclease that prepares dsDNA breaks (DSB) for recombinational DNA repair. Binds to DSBs and unwinds DNA via a highly rapid and processive ATP-dependent bidirectional helicase activity. Unwinds dsDNA until it encounters a Chi (crossover hotspot instigator) sequence from the 3' direction. Cuts ssDNA a few nucleotides 3' to the Chi site. The properties and activities of the enzyme are changed at Chi. The Chi-altered holoenzyme produces a long 3'-ssDNA overhang and facilitates RecA-binding to the ssDNA for homologous DNA recombination and repair. Holoenzyme degrades any linearized DNA that is unable to undergo homologous recombination. In the holoenzyme this subunit contributes ATPase, 3'-5' helicase, exonuclease activity and loads RecA onto ssDNA.</text>
</comment>
<feature type="binding site" evidence="15">
    <location>
        <position position="859"/>
    </location>
    <ligand>
        <name>Mg(2+)</name>
        <dbReference type="ChEBI" id="CHEBI:18420"/>
    </ligand>
</feature>
<evidence type="ECO:0000256" key="7">
    <source>
        <dbReference type="ARBA" id="ARBA00022839"/>
    </source>
</evidence>
<keyword evidence="6 15" id="KW-0347">Helicase</keyword>
<keyword evidence="3 15" id="KW-0547">Nucleotide-binding</keyword>
<dbReference type="SUPFAM" id="SSF52980">
    <property type="entry name" value="Restriction endonuclease-like"/>
    <property type="match status" value="1"/>
</dbReference>
<accession>A0ABN2N7E5</accession>
<keyword evidence="11 15" id="KW-0234">DNA repair</keyword>
<feature type="region of interest" description="Disordered" evidence="17">
    <location>
        <begin position="793"/>
        <end position="821"/>
    </location>
</feature>
<comment type="catalytic activity">
    <reaction evidence="13 15">
        <text>Couples ATP hydrolysis with the unwinding of duplex DNA by translocating in the 3'-5' direction.</text>
        <dbReference type="EC" id="5.6.2.4"/>
    </reaction>
</comment>
<keyword evidence="21" id="KW-1185">Reference proteome</keyword>
<evidence type="ECO:0000256" key="12">
    <source>
        <dbReference type="ARBA" id="ARBA00023235"/>
    </source>
</evidence>
<comment type="domain">
    <text evidence="15">The N-terminal DNA-binding domain is a ssDNA-dependent ATPase and has ATP-dependent 3'-5' helicase function. This domain interacts with RecC.</text>
</comment>
<keyword evidence="5 15" id="KW-0378">Hydrolase</keyword>
<dbReference type="InterPro" id="IPR000212">
    <property type="entry name" value="DNA_helicase_UvrD/REP"/>
</dbReference>
<evidence type="ECO:0000256" key="2">
    <source>
        <dbReference type="ARBA" id="ARBA00022723"/>
    </source>
</evidence>
<comment type="similarity">
    <text evidence="15">Belongs to the helicase family. UvrD subfamily.</text>
</comment>
<dbReference type="Proteomes" id="UP001500449">
    <property type="component" value="Unassembled WGS sequence"/>
</dbReference>
<feature type="domain" description="UvrD-like helicase C-terminal" evidence="19">
    <location>
        <begin position="361"/>
        <end position="624"/>
    </location>
</feature>
<gene>
    <name evidence="15 20" type="primary">recB</name>
    <name evidence="20" type="ORF">GCM10009836_40560</name>
</gene>
<dbReference type="Gene3D" id="3.90.320.10">
    <property type="match status" value="1"/>
</dbReference>
<feature type="active site" description="For nuclease activity" evidence="15">
    <location>
        <position position="1003"/>
    </location>
</feature>
<dbReference type="Gene3D" id="1.10.486.10">
    <property type="entry name" value="PCRA, domain 4"/>
    <property type="match status" value="1"/>
</dbReference>
<feature type="compositionally biased region" description="Pro residues" evidence="17">
    <location>
        <begin position="1127"/>
        <end position="1139"/>
    </location>
</feature>
<evidence type="ECO:0000313" key="20">
    <source>
        <dbReference type="EMBL" id="GAA1856269.1"/>
    </source>
</evidence>
<dbReference type="Gene3D" id="1.10.3170.10">
    <property type="entry name" value="Recbcd, chain B, domain 2"/>
    <property type="match status" value="2"/>
</dbReference>
<organism evidence="20 21">
    <name type="scientific">Pseudonocardia ailaonensis</name>
    <dbReference type="NCBI Taxonomy" id="367279"/>
    <lineage>
        <taxon>Bacteria</taxon>
        <taxon>Bacillati</taxon>
        <taxon>Actinomycetota</taxon>
        <taxon>Actinomycetes</taxon>
        <taxon>Pseudonocardiales</taxon>
        <taxon>Pseudonocardiaceae</taxon>
        <taxon>Pseudonocardia</taxon>
    </lineage>
</organism>
<dbReference type="PROSITE" id="PS51217">
    <property type="entry name" value="UVRD_HELICASE_CTER"/>
    <property type="match status" value="1"/>
</dbReference>
<dbReference type="PANTHER" id="PTHR11070">
    <property type="entry name" value="UVRD / RECB / PCRA DNA HELICASE FAMILY MEMBER"/>
    <property type="match status" value="1"/>
</dbReference>
<dbReference type="InterPro" id="IPR038726">
    <property type="entry name" value="PDDEXK_AddAB-type"/>
</dbReference>
<feature type="compositionally biased region" description="Basic and acidic residues" evidence="17">
    <location>
        <begin position="1168"/>
        <end position="1187"/>
    </location>
</feature>
<dbReference type="InterPro" id="IPR011335">
    <property type="entry name" value="Restrct_endonuc-II-like"/>
</dbReference>
<dbReference type="Pfam" id="PF12705">
    <property type="entry name" value="PDDEXK_1"/>
    <property type="match status" value="1"/>
</dbReference>
<sequence length="1314" mass="139793">MTQALLAHPQFRVDGELPSGTTVLEASAGTGKTFTIAALATRYVAEGIALPRLMLVTFGREATQELRERVRERLGATERGLASGEPSSDEVTRLLQQGTPEEVRLRRDRLRTALADFDAATIATTHQFCQQMLAGLGVAGDSDPDAEFVEHVDDLVTEVVDDFYVRKYAAAGAGRPDFGREDALKLARQAVGDPQARLEPRDAGPGSGPGVRFSFAAAVRGEVDRRKRARRLFSYDDMLTRLAGALRDPVRGEAARARLQARYDVVLVDEFQDTDPIQWEILERSFHGHVTLVLIGDPKQAIYAFRGADVVSYLEAAKEGSRLTLGTNYRTDEELLGSLDGVFGEVALGSDEIVVRHVEAHHTARRLSGAPSDAPFRLRVVDRDRLEPLTGRRLGRAAKAREIVAEDVAADIGALLASGARFEERDLRAGDIAVLVRTNAQGVLVREACTAAGVAAVLTGTTSVFTTEAAAEWLTLLEAVEQPQRTTRLRAAALTCFVGHTVEELCGDGAEQLVDELGADLRAWHAILTERGVAALLEAVTTRTRLPARLLALREGDRMLTDVRHIGQVLHQASLERHLGPSALVEWLRHRMADAARDTTTERSRRLESDADAVQIVTVHRSKGLEFPVVYVPFGWDRWVNDKAEVLLVHDDEGARVLDVGGPGSPERGARLQRHLDEEAGEDLRLMYVALTRARCQVVAWWAPTTTTESSAIHRLLIGRPAAGTVPAPSYKVPSDASAVQLLSSVPGIVVETLSDRGPAAPAEPAGEPPRLDVARFGRRLDSAWRRTSYSALTADAHGSHTAETPEPPTPGVGSEPEVAGTDDEAELDAPEVVSEIGADVPSPMAELPLGAAFGTLVHAVFEHLDPTVADLPTELLARTREELEKQPTEVDAEVLAAALVPVVETPLGPLAGGRALRAVPTSDRLPELDFEMPLAGGDLPTGEVTLGDLAPVLRRHLPAGNPLAGYPDLLASPGLAGQPLRGYLTGSIDAVLRVDGRFLVVDYKTNWLGPSGPGGREPLTAAHYAPPVLAAAMQAAHYPLQALLYSVALHRFLRWRLAGYSPDEHLGGILYLFLRGMCGPDTPVVDGTPCGVFGWRPPGALVEELSDLLAAAPRARATPPADVSGPPAPEHTAPPGPPAARDDHRPGPVDAAHGTTESEAPSTDEPYPVHDHRMGLGHAKSGDHGSEPPIMDGAPDLDLSSPVHDRQPGPVPATSGADGSEAPIMEEESGPADDHRPGPVLVASGADGAEVPIVEEETGELALDLGEPATTTTSGTTSKAAPRGAAGKAARASTEAPAEEAGLFDLDDLGGSS</sequence>
<proteinExistence type="inferred from homology"/>
<dbReference type="InterPro" id="IPR014017">
    <property type="entry name" value="DNA_helicase_UvrD-like_C"/>
</dbReference>
<comment type="miscellaneous">
    <text evidence="15">In the RecBCD complex, RecB has a slow 3'-5' helicase, an exonuclease activity and loads RecA onto ssDNA, RecD has a fast 5'-3' helicase activity, while RecC stimulates the ATPase and processivity of the RecB helicase and contributes to recognition of the Chi site.</text>
</comment>
<evidence type="ECO:0000256" key="13">
    <source>
        <dbReference type="ARBA" id="ARBA00034617"/>
    </source>
</evidence>
<evidence type="ECO:0000256" key="11">
    <source>
        <dbReference type="ARBA" id="ARBA00023204"/>
    </source>
</evidence>
<comment type="caution">
    <text evidence="20">The sequence shown here is derived from an EMBL/GenBank/DDBJ whole genome shotgun (WGS) entry which is preliminary data.</text>
</comment>
<keyword evidence="12 15" id="KW-0413">Isomerase</keyword>
<evidence type="ECO:0000256" key="15">
    <source>
        <dbReference type="HAMAP-Rule" id="MF_01485"/>
    </source>
</evidence>
<feature type="compositionally biased region" description="Low complexity" evidence="17">
    <location>
        <begin position="1271"/>
        <end position="1293"/>
    </location>
</feature>
<feature type="domain" description="UvrD-like helicase ATP-binding" evidence="18">
    <location>
        <begin position="5"/>
        <end position="332"/>
    </location>
</feature>
<evidence type="ECO:0000259" key="19">
    <source>
        <dbReference type="PROSITE" id="PS51217"/>
    </source>
</evidence>
<feature type="binding site" evidence="15">
    <location>
        <position position="1003"/>
    </location>
    <ligand>
        <name>Mg(2+)</name>
        <dbReference type="ChEBI" id="CHEBI:18420"/>
    </ligand>
</feature>
<dbReference type="InterPro" id="IPR014016">
    <property type="entry name" value="UvrD-like_ATP-bd"/>
</dbReference>
<keyword evidence="9 15" id="KW-0460">Magnesium</keyword>
<dbReference type="RefSeq" id="WP_344419164.1">
    <property type="nucleotide sequence ID" value="NZ_BAAAQK010000012.1"/>
</dbReference>
<comment type="subunit">
    <text evidence="15">Heterotrimer of RecB, RecC and RecD. All subunits contribute to DNA-binding. Interacts with RecA.</text>
</comment>
<dbReference type="CDD" id="cd22352">
    <property type="entry name" value="RecB_C-like"/>
    <property type="match status" value="1"/>
</dbReference>
<comment type="catalytic activity">
    <reaction evidence="15">
        <text>Exonucleolytic cleavage (in the presence of ATP) in either 5'- to 3'- or 3'- to 5'-direction to yield 5'-phosphooligonucleotides.</text>
        <dbReference type="EC" id="3.1.11.5"/>
    </reaction>
</comment>
<name>A0ABN2N7E5_9PSEU</name>
<evidence type="ECO:0000256" key="1">
    <source>
        <dbReference type="ARBA" id="ARBA00022722"/>
    </source>
</evidence>
<keyword evidence="1 15" id="KW-0540">Nuclease</keyword>
<feature type="region of interest" description="Nuclease activity, interacts with RecD and RecA" evidence="15">
    <location>
        <begin position="784"/>
        <end position="1314"/>
    </location>
</feature>
<dbReference type="SUPFAM" id="SSF52540">
    <property type="entry name" value="P-loop containing nucleoside triphosphate hydrolases"/>
    <property type="match status" value="1"/>
</dbReference>
<dbReference type="CDD" id="cd17932">
    <property type="entry name" value="DEXQc_UvrD"/>
    <property type="match status" value="1"/>
</dbReference>
<evidence type="ECO:0000256" key="17">
    <source>
        <dbReference type="SAM" id="MobiDB-lite"/>
    </source>
</evidence>